<protein>
    <recommendedName>
        <fullName evidence="3">Fungal N-terminal domain-containing protein</fullName>
    </recommendedName>
</protein>
<comment type="caution">
    <text evidence="1">The sequence shown here is derived from an EMBL/GenBank/DDBJ whole genome shotgun (WGS) entry which is preliminary data.</text>
</comment>
<proteinExistence type="predicted"/>
<dbReference type="EMBL" id="LJZO01000001">
    <property type="protein sequence ID" value="ROW05279.1"/>
    <property type="molecule type" value="Genomic_DNA"/>
</dbReference>
<dbReference type="STRING" id="252740.A0A423WP59"/>
<gene>
    <name evidence="1" type="ORF">VSDG_00498</name>
</gene>
<dbReference type="OrthoDB" id="4751750at2759"/>
<keyword evidence="2" id="KW-1185">Reference proteome</keyword>
<dbReference type="AlphaFoldDB" id="A0A423WP59"/>
<sequence length="116" mass="12798">MDPLSAFGLSASILQFVTFAASLIKQSIEIHDSSNGLSKKLLDTEDAYRSLSEFYLKFDSSCSQSGDVGIQAEIRDHVAGLKALANDCKYDCRILLDVVERLKIEDVTIMLFTLTS</sequence>
<reference evidence="1 2" key="1">
    <citation type="submission" date="2015-09" db="EMBL/GenBank/DDBJ databases">
        <title>Host preference determinants of Valsa canker pathogens revealed by comparative genomics.</title>
        <authorList>
            <person name="Yin Z."/>
            <person name="Huang L."/>
        </authorList>
    </citation>
    <scope>NUCLEOTIDE SEQUENCE [LARGE SCALE GENOMIC DNA]</scope>
    <source>
        <strain evidence="1 2">YSFL</strain>
    </source>
</reference>
<name>A0A423WP59_CYTCH</name>
<evidence type="ECO:0008006" key="3">
    <source>
        <dbReference type="Google" id="ProtNLM"/>
    </source>
</evidence>
<evidence type="ECO:0000313" key="2">
    <source>
        <dbReference type="Proteomes" id="UP000284375"/>
    </source>
</evidence>
<evidence type="ECO:0000313" key="1">
    <source>
        <dbReference type="EMBL" id="ROW05279.1"/>
    </source>
</evidence>
<organism evidence="1 2">
    <name type="scientific">Cytospora chrysosperma</name>
    <name type="common">Cytospora canker fungus</name>
    <name type="synonym">Sphaeria chrysosperma</name>
    <dbReference type="NCBI Taxonomy" id="252740"/>
    <lineage>
        <taxon>Eukaryota</taxon>
        <taxon>Fungi</taxon>
        <taxon>Dikarya</taxon>
        <taxon>Ascomycota</taxon>
        <taxon>Pezizomycotina</taxon>
        <taxon>Sordariomycetes</taxon>
        <taxon>Sordariomycetidae</taxon>
        <taxon>Diaporthales</taxon>
        <taxon>Cytosporaceae</taxon>
        <taxon>Cytospora</taxon>
    </lineage>
</organism>
<dbReference type="Proteomes" id="UP000284375">
    <property type="component" value="Unassembled WGS sequence"/>
</dbReference>
<accession>A0A423WP59</accession>